<dbReference type="OrthoDB" id="5429634at2759"/>
<evidence type="ECO:0000256" key="1">
    <source>
        <dbReference type="SAM" id="Phobius"/>
    </source>
</evidence>
<sequence>MLVAYEWSTYALKRKALRVSEIPKGSQKTSYFLQLPYRFRIPLMATSALLHWLTSQSIYLSSQDILTCGYSPLGILAVIIVGCMMIVAAFVIGRKHFTPLGQPVASSCSASIAASCHREAESDEDDIHLKPVQWGVLKMQNGFGSLGFSSEEVTEVKEGVLYGGTRDEDGAFDSLTFGSR</sequence>
<keyword evidence="1" id="KW-1133">Transmembrane helix</keyword>
<feature type="transmembrane region" description="Helical" evidence="1">
    <location>
        <begin position="73"/>
        <end position="92"/>
    </location>
</feature>
<reference evidence="4" key="2">
    <citation type="submission" date="2020-04" db="EMBL/GenBank/DDBJ databases">
        <authorList>
            <consortium name="NCBI Genome Project"/>
        </authorList>
    </citation>
    <scope>NUCLEOTIDE SEQUENCE</scope>
    <source>
        <strain evidence="4">CBS 304.34</strain>
    </source>
</reference>
<dbReference type="GeneID" id="54467582"/>
<keyword evidence="3" id="KW-1185">Reference proteome</keyword>
<dbReference type="EMBL" id="MU003709">
    <property type="protein sequence ID" value="KAF2805460.1"/>
    <property type="molecule type" value="Genomic_DNA"/>
</dbReference>
<evidence type="ECO:0000313" key="3">
    <source>
        <dbReference type="Proteomes" id="UP000504636"/>
    </source>
</evidence>
<dbReference type="RefSeq" id="XP_033572424.1">
    <property type="nucleotide sequence ID" value="XM_033726689.1"/>
</dbReference>
<keyword evidence="1" id="KW-0812">Transmembrane</keyword>
<keyword evidence="1" id="KW-0472">Membrane</keyword>
<accession>A0A6A6Y9T5</accession>
<reference evidence="4" key="3">
    <citation type="submission" date="2025-04" db="UniProtKB">
        <authorList>
            <consortium name="RefSeq"/>
        </authorList>
    </citation>
    <scope>IDENTIFICATION</scope>
    <source>
        <strain evidence="4">CBS 304.34</strain>
    </source>
</reference>
<dbReference type="Proteomes" id="UP000504636">
    <property type="component" value="Unplaced"/>
</dbReference>
<evidence type="ECO:0000313" key="4">
    <source>
        <dbReference type="RefSeq" id="XP_033572424.1"/>
    </source>
</evidence>
<evidence type="ECO:0000313" key="2">
    <source>
        <dbReference type="EMBL" id="KAF2805460.1"/>
    </source>
</evidence>
<dbReference type="PANTHER" id="PTHR35395">
    <property type="entry name" value="DUF6536 DOMAIN-CONTAINING PROTEIN"/>
    <property type="match status" value="1"/>
</dbReference>
<reference evidence="2 4" key="1">
    <citation type="journal article" date="2020" name="Stud. Mycol.">
        <title>101 Dothideomycetes genomes: a test case for predicting lifestyles and emergence of pathogens.</title>
        <authorList>
            <person name="Haridas S."/>
            <person name="Albert R."/>
            <person name="Binder M."/>
            <person name="Bloem J."/>
            <person name="Labutti K."/>
            <person name="Salamov A."/>
            <person name="Andreopoulos B."/>
            <person name="Baker S."/>
            <person name="Barry K."/>
            <person name="Bills G."/>
            <person name="Bluhm B."/>
            <person name="Cannon C."/>
            <person name="Castanera R."/>
            <person name="Culley D."/>
            <person name="Daum C."/>
            <person name="Ezra D."/>
            <person name="Gonzalez J."/>
            <person name="Henrissat B."/>
            <person name="Kuo A."/>
            <person name="Liang C."/>
            <person name="Lipzen A."/>
            <person name="Lutzoni F."/>
            <person name="Magnuson J."/>
            <person name="Mondo S."/>
            <person name="Nolan M."/>
            <person name="Ohm R."/>
            <person name="Pangilinan J."/>
            <person name="Park H.-J."/>
            <person name="Ramirez L."/>
            <person name="Alfaro M."/>
            <person name="Sun H."/>
            <person name="Tritt A."/>
            <person name="Yoshinaga Y."/>
            <person name="Zwiers L.-H."/>
            <person name="Turgeon B."/>
            <person name="Goodwin S."/>
            <person name="Spatafora J."/>
            <person name="Crous P."/>
            <person name="Grigoriev I."/>
        </authorList>
    </citation>
    <scope>NUCLEOTIDE SEQUENCE</scope>
    <source>
        <strain evidence="2 4">CBS 304.34</strain>
    </source>
</reference>
<proteinExistence type="predicted"/>
<dbReference type="PANTHER" id="PTHR35395:SF1">
    <property type="entry name" value="DUF6536 DOMAIN-CONTAINING PROTEIN"/>
    <property type="match status" value="1"/>
</dbReference>
<dbReference type="AlphaFoldDB" id="A0A6A6Y9T5"/>
<gene>
    <name evidence="2 4" type="ORF">BDZ99DRAFT_539837</name>
</gene>
<protein>
    <submittedName>
        <fullName evidence="2 4">Uncharacterized protein</fullName>
    </submittedName>
</protein>
<name>A0A6A6Y9T5_9PEZI</name>
<organism evidence="2">
    <name type="scientific">Mytilinidion resinicola</name>
    <dbReference type="NCBI Taxonomy" id="574789"/>
    <lineage>
        <taxon>Eukaryota</taxon>
        <taxon>Fungi</taxon>
        <taxon>Dikarya</taxon>
        <taxon>Ascomycota</taxon>
        <taxon>Pezizomycotina</taxon>
        <taxon>Dothideomycetes</taxon>
        <taxon>Pleosporomycetidae</taxon>
        <taxon>Mytilinidiales</taxon>
        <taxon>Mytilinidiaceae</taxon>
        <taxon>Mytilinidion</taxon>
    </lineage>
</organism>